<dbReference type="RefSeq" id="WP_009857641.1">
    <property type="nucleotide sequence ID" value="NZ_JAAOCD010000002.1"/>
</dbReference>
<evidence type="ECO:0000313" key="1">
    <source>
        <dbReference type="EMBL" id="NHK97856.1"/>
    </source>
</evidence>
<dbReference type="Pfam" id="PF05728">
    <property type="entry name" value="UPF0227"/>
    <property type="match status" value="1"/>
</dbReference>
<dbReference type="Proteomes" id="UP000802098">
    <property type="component" value="Unassembled WGS sequence"/>
</dbReference>
<dbReference type="Gene3D" id="3.40.50.1820">
    <property type="entry name" value="alpha/beta hydrolase"/>
    <property type="match status" value="1"/>
</dbReference>
<keyword evidence="2" id="KW-1185">Reference proteome</keyword>
<accession>A0ABX0HW67</accession>
<dbReference type="EMBL" id="JAAOCD010000002">
    <property type="protein sequence ID" value="NHK97856.1"/>
    <property type="molecule type" value="Genomic_DNA"/>
</dbReference>
<protein>
    <submittedName>
        <fullName evidence="1">Esterase</fullName>
    </submittedName>
</protein>
<dbReference type="PANTHER" id="PTHR35602">
    <property type="entry name" value="ESTERASE YQIA-RELATED"/>
    <property type="match status" value="1"/>
</dbReference>
<sequence>MSAGPTHLLYLHGFRSSPQSAKARRVGAWLAEHRPDVQFWSPQLPPSPRAAVAMLLEGTADWPATSVVVGSSLGGFYATAVAEARGWTAGVLNPAVDPARDLAAYIGENKQFHKPEESFFFLPEYVDELRALTVPAITRPERYFAVVATGDELLDWREMHARYAGATIRLVEGSDHALSDFDEHLPHLLRFLRLCD</sequence>
<dbReference type="InterPro" id="IPR008886">
    <property type="entry name" value="UPF0227/Esterase_YqiA"/>
</dbReference>
<name>A0ABX0HW67_9BURK</name>
<dbReference type="SUPFAM" id="SSF53474">
    <property type="entry name" value="alpha/beta-Hydrolases"/>
    <property type="match status" value="1"/>
</dbReference>
<gene>
    <name evidence="1" type="ORF">G7087_05660</name>
</gene>
<comment type="caution">
    <text evidence="1">The sequence shown here is derived from an EMBL/GenBank/DDBJ whole genome shotgun (WGS) entry which is preliminary data.</text>
</comment>
<proteinExistence type="predicted"/>
<evidence type="ECO:0000313" key="2">
    <source>
        <dbReference type="Proteomes" id="UP000802098"/>
    </source>
</evidence>
<dbReference type="PANTHER" id="PTHR35602:SF3">
    <property type="entry name" value="ESTERASE YQIA"/>
    <property type="match status" value="1"/>
</dbReference>
<organism evidence="1 2">
    <name type="scientific">Rubrivivax benzoatilyticus</name>
    <dbReference type="NCBI Taxonomy" id="316997"/>
    <lineage>
        <taxon>Bacteria</taxon>
        <taxon>Pseudomonadati</taxon>
        <taxon>Pseudomonadota</taxon>
        <taxon>Betaproteobacteria</taxon>
        <taxon>Burkholderiales</taxon>
        <taxon>Sphaerotilaceae</taxon>
        <taxon>Rubrivivax</taxon>
    </lineage>
</organism>
<dbReference type="InterPro" id="IPR029058">
    <property type="entry name" value="AB_hydrolase_fold"/>
</dbReference>
<reference evidence="1 2" key="1">
    <citation type="submission" date="2020-03" db="EMBL/GenBank/DDBJ databases">
        <title>Rubrivivax benzoatilyticus JA2 (sequenced after 10 years sub-culturing).</title>
        <authorList>
            <person name="Gupta D."/>
            <person name="Chintalapati S."/>
            <person name="Chintalapati V.R."/>
        </authorList>
    </citation>
    <scope>NUCLEOTIDE SEQUENCE [LARGE SCALE GENOMIC DNA]</scope>
    <source>
        <strain evidence="1 2">JA2-Mal</strain>
    </source>
</reference>